<dbReference type="AlphaFoldDB" id="A0A0R2FF55"/>
<evidence type="ECO:0000259" key="1">
    <source>
        <dbReference type="PROSITE" id="PS51186"/>
    </source>
</evidence>
<dbReference type="EMBL" id="JQAR01000025">
    <property type="protein sequence ID" value="KRN27136.1"/>
    <property type="molecule type" value="Genomic_DNA"/>
</dbReference>
<evidence type="ECO:0000313" key="3">
    <source>
        <dbReference type="Proteomes" id="UP000051727"/>
    </source>
</evidence>
<feature type="domain" description="N-acetyltransferase" evidence="1">
    <location>
        <begin position="6"/>
        <end position="174"/>
    </location>
</feature>
<organism evidence="2 3">
    <name type="scientific">Liquorilactobacillus mali</name>
    <dbReference type="NCBI Taxonomy" id="1618"/>
    <lineage>
        <taxon>Bacteria</taxon>
        <taxon>Bacillati</taxon>
        <taxon>Bacillota</taxon>
        <taxon>Bacilli</taxon>
        <taxon>Lactobacillales</taxon>
        <taxon>Lactobacillaceae</taxon>
        <taxon>Liquorilactobacillus</taxon>
    </lineage>
</organism>
<dbReference type="SUPFAM" id="SSF55729">
    <property type="entry name" value="Acyl-CoA N-acyltransferases (Nat)"/>
    <property type="match status" value="1"/>
</dbReference>
<proteinExistence type="predicted"/>
<dbReference type="OrthoDB" id="9798006at2"/>
<sequence length="195" mass="22624">MTTPDIKLRLVKLEDAPALLHIYQYYVQQTAITFEYDTPSVKEFEKRISTISLKYPYLIAYTDNKILGFAYLSAFHPRAAYIWAAEISIYLSHDVQHHGIGTLLYKELEKIAAAQNILNINACISLPKTTDPHLPMTSIYFHEKNGFKKVAHFHDVGYKFNTWFDMIWMEKTSSSHPTPMSPFIPYCDIKNDFYA</sequence>
<evidence type="ECO:0000313" key="2">
    <source>
        <dbReference type="EMBL" id="KRN27136.1"/>
    </source>
</evidence>
<dbReference type="Proteomes" id="UP000051727">
    <property type="component" value="Unassembled WGS sequence"/>
</dbReference>
<dbReference type="RefSeq" id="WP_056991995.1">
    <property type="nucleotide sequence ID" value="NZ_JATAAJ010000012.1"/>
</dbReference>
<dbReference type="STRING" id="1618.IV36_GL001131"/>
<accession>A0A0R2FF55</accession>
<reference evidence="2 3" key="1">
    <citation type="journal article" date="2015" name="Genome Announc.">
        <title>Expanding the biotechnology potential of lactobacilli through comparative genomics of 213 strains and associated genera.</title>
        <authorList>
            <person name="Sun Z."/>
            <person name="Harris H.M."/>
            <person name="McCann A."/>
            <person name="Guo C."/>
            <person name="Argimon S."/>
            <person name="Zhang W."/>
            <person name="Yang X."/>
            <person name="Jeffery I.B."/>
            <person name="Cooney J.C."/>
            <person name="Kagawa T.F."/>
            <person name="Liu W."/>
            <person name="Song Y."/>
            <person name="Salvetti E."/>
            <person name="Wrobel A."/>
            <person name="Rasinkangas P."/>
            <person name="Parkhill J."/>
            <person name="Rea M.C."/>
            <person name="O'Sullivan O."/>
            <person name="Ritari J."/>
            <person name="Douillard F.P."/>
            <person name="Paul Ross R."/>
            <person name="Yang R."/>
            <person name="Briner A.E."/>
            <person name="Felis G.E."/>
            <person name="de Vos W.M."/>
            <person name="Barrangou R."/>
            <person name="Klaenhammer T.R."/>
            <person name="Caufield P.W."/>
            <person name="Cui Y."/>
            <person name="Zhang H."/>
            <person name="O'Toole P.W."/>
        </authorList>
    </citation>
    <scope>NUCLEOTIDE SEQUENCE [LARGE SCALE GENOMIC DNA]</scope>
    <source>
        <strain evidence="2 3">ATCC 27304</strain>
    </source>
</reference>
<dbReference type="Gene3D" id="3.40.630.30">
    <property type="match status" value="1"/>
</dbReference>
<dbReference type="PROSITE" id="PS51186">
    <property type="entry name" value="GNAT"/>
    <property type="match status" value="1"/>
</dbReference>
<gene>
    <name evidence="2" type="ORF">IV36_GL001131</name>
</gene>
<dbReference type="GO" id="GO:0016747">
    <property type="term" value="F:acyltransferase activity, transferring groups other than amino-acyl groups"/>
    <property type="evidence" value="ECO:0007669"/>
    <property type="project" value="InterPro"/>
</dbReference>
<dbReference type="InterPro" id="IPR000182">
    <property type="entry name" value="GNAT_dom"/>
</dbReference>
<dbReference type="Pfam" id="PF13420">
    <property type="entry name" value="Acetyltransf_4"/>
    <property type="match status" value="1"/>
</dbReference>
<dbReference type="InterPro" id="IPR016181">
    <property type="entry name" value="Acyl_CoA_acyltransferase"/>
</dbReference>
<dbReference type="PATRIC" id="fig|1618.3.peg.1143"/>
<keyword evidence="2" id="KW-0808">Transferase</keyword>
<comment type="caution">
    <text evidence="2">The sequence shown here is derived from an EMBL/GenBank/DDBJ whole genome shotgun (WGS) entry which is preliminary data.</text>
</comment>
<protein>
    <submittedName>
        <fullName evidence="2">Acetyltransferase</fullName>
    </submittedName>
</protein>
<dbReference type="PANTHER" id="PTHR43072:SF8">
    <property type="entry name" value="ACYLTRANSFERASE FABY-RELATED"/>
    <property type="match status" value="1"/>
</dbReference>
<dbReference type="PANTHER" id="PTHR43072">
    <property type="entry name" value="N-ACETYLTRANSFERASE"/>
    <property type="match status" value="1"/>
</dbReference>
<name>A0A0R2FF55_9LACO</name>